<accession>A0A401ISY0</accession>
<evidence type="ECO:0000313" key="2">
    <source>
        <dbReference type="Proteomes" id="UP000286848"/>
    </source>
</evidence>
<dbReference type="RefSeq" id="WP_174713967.1">
    <property type="nucleotide sequence ID" value="NZ_BFFP01000015.1"/>
</dbReference>
<evidence type="ECO:0008006" key="3">
    <source>
        <dbReference type="Google" id="ProtNLM"/>
    </source>
</evidence>
<name>A0A401ISY0_9LACO</name>
<dbReference type="EMBL" id="BFFP01000015">
    <property type="protein sequence ID" value="GBG94629.1"/>
    <property type="molecule type" value="Genomic_DNA"/>
</dbReference>
<sequence>MTKYRKKSLIEAEQWTGSKVMADKYHIQFGAAGDMRIPTLEGDMTLDFGDYIATGVRGEHWAIEESIFKETYGEVQDGCGCCRAQTPLNRTPNSDFVITISKLDPGNPQLEISMDEDGYFADCPVNFCPKCGRKLREDNE</sequence>
<evidence type="ECO:0000313" key="1">
    <source>
        <dbReference type="EMBL" id="GBG94629.1"/>
    </source>
</evidence>
<dbReference type="Proteomes" id="UP000286848">
    <property type="component" value="Unassembled WGS sequence"/>
</dbReference>
<protein>
    <recommendedName>
        <fullName evidence="3">Prophage protein</fullName>
    </recommendedName>
</protein>
<comment type="caution">
    <text evidence="1">The sequence shown here is derived from an EMBL/GenBank/DDBJ whole genome shotgun (WGS) entry which is preliminary data.</text>
</comment>
<proteinExistence type="predicted"/>
<organism evidence="1 2">
    <name type="scientific">Ligilactobacillus salitolerans</name>
    <dbReference type="NCBI Taxonomy" id="1808352"/>
    <lineage>
        <taxon>Bacteria</taxon>
        <taxon>Bacillati</taxon>
        <taxon>Bacillota</taxon>
        <taxon>Bacilli</taxon>
        <taxon>Lactobacillales</taxon>
        <taxon>Lactobacillaceae</taxon>
        <taxon>Ligilactobacillus</taxon>
    </lineage>
</organism>
<gene>
    <name evidence="1" type="ORF">LFYK43_10880</name>
</gene>
<dbReference type="AlphaFoldDB" id="A0A401ISY0"/>
<keyword evidence="2" id="KW-1185">Reference proteome</keyword>
<reference evidence="1 2" key="1">
    <citation type="journal article" date="2019" name="Int. J. Syst. Evol. Microbiol.">
        <title>Lactobacillus salitolerans sp. nov., a novel lactic acid bacterium isolated from spent mushroom substrates.</title>
        <authorList>
            <person name="Tohno M."/>
            <person name="Tanizawa Y."/>
            <person name="Kojima Y."/>
            <person name="Sakamoto M."/>
            <person name="Nakamura Y."/>
            <person name="Ohkuma M."/>
            <person name="Kobayashi H."/>
        </authorList>
    </citation>
    <scope>NUCLEOTIDE SEQUENCE [LARGE SCALE GENOMIC DNA]</scope>
    <source>
        <strain evidence="1 2">YK43</strain>
    </source>
</reference>